<dbReference type="EMBL" id="QZEZ01000006">
    <property type="protein sequence ID" value="RJK94918.1"/>
    <property type="molecule type" value="Genomic_DNA"/>
</dbReference>
<dbReference type="Pfam" id="PF00486">
    <property type="entry name" value="Trans_reg_C"/>
    <property type="match status" value="1"/>
</dbReference>
<evidence type="ECO:0000256" key="4">
    <source>
        <dbReference type="ARBA" id="ARBA00023163"/>
    </source>
</evidence>
<reference evidence="7 8" key="1">
    <citation type="submission" date="2018-09" db="EMBL/GenBank/DDBJ databases">
        <title>YIM 75000 draft genome.</title>
        <authorList>
            <person name="Tang S."/>
            <person name="Feng Y."/>
        </authorList>
    </citation>
    <scope>NUCLEOTIDE SEQUENCE [LARGE SCALE GENOMIC DNA]</scope>
    <source>
        <strain evidence="7 8">YIM 75000</strain>
    </source>
</reference>
<feature type="DNA-binding region" description="OmpR/PhoB-type" evidence="5">
    <location>
        <begin position="1"/>
        <end position="96"/>
    </location>
</feature>
<evidence type="ECO:0000256" key="5">
    <source>
        <dbReference type="PROSITE-ProRule" id="PRU01091"/>
    </source>
</evidence>
<dbReference type="InterPro" id="IPR005158">
    <property type="entry name" value="BTAD"/>
</dbReference>
<dbReference type="Pfam" id="PF03704">
    <property type="entry name" value="BTAD"/>
    <property type="match status" value="1"/>
</dbReference>
<evidence type="ECO:0000256" key="1">
    <source>
        <dbReference type="ARBA" id="ARBA00005820"/>
    </source>
</evidence>
<protein>
    <submittedName>
        <fullName evidence="7">SARP family transcriptional regulator</fullName>
    </submittedName>
</protein>
<dbReference type="GO" id="GO:0006355">
    <property type="term" value="P:regulation of DNA-templated transcription"/>
    <property type="evidence" value="ECO:0007669"/>
    <property type="project" value="InterPro"/>
</dbReference>
<dbReference type="SMART" id="SM00862">
    <property type="entry name" value="Trans_reg_C"/>
    <property type="match status" value="1"/>
</dbReference>
<dbReference type="InterPro" id="IPR001867">
    <property type="entry name" value="OmpR/PhoB-type_DNA-bd"/>
</dbReference>
<dbReference type="RefSeq" id="WP_119951101.1">
    <property type="nucleotide sequence ID" value="NZ_QZEZ01000006.1"/>
</dbReference>
<dbReference type="SMART" id="SM01043">
    <property type="entry name" value="BTAD"/>
    <property type="match status" value="1"/>
</dbReference>
<dbReference type="GO" id="GO:0000160">
    <property type="term" value="P:phosphorelay signal transduction system"/>
    <property type="evidence" value="ECO:0007669"/>
    <property type="project" value="InterPro"/>
</dbReference>
<name>A0A3A3YXC7_9ACTN</name>
<dbReference type="CDD" id="cd15831">
    <property type="entry name" value="BTAD"/>
    <property type="match status" value="1"/>
</dbReference>
<dbReference type="Gene3D" id="1.10.10.10">
    <property type="entry name" value="Winged helix-like DNA-binding domain superfamily/Winged helix DNA-binding domain"/>
    <property type="match status" value="1"/>
</dbReference>
<comment type="caution">
    <text evidence="7">The sequence shown here is derived from an EMBL/GenBank/DDBJ whole genome shotgun (WGS) entry which is preliminary data.</text>
</comment>
<evidence type="ECO:0000313" key="7">
    <source>
        <dbReference type="EMBL" id="RJK94918.1"/>
    </source>
</evidence>
<sequence length="648" mass="66783">MEVGVLGPVVAARDGAPVPLGGPRHREVLARLVAARGRVVGVRRLVDDLWDEPADGSVAALRTFVAALRRALEPDRPPRAPARLLVTDGPGYALRLPPSAVDAWRFADEVAAAPDDPPAAAAPRLEGALALWRGPAYADAAERPWAAPERARLTALRLDAVERLGGARLALGLAARAVPDLEAHAAAHPWREEGWRLLALALYRSGRQGDALSAVRRARAVLADQLGVDPGPALRRLEDDLLAHAPHLDGPVAADQVWERAAAAYERVVAPGAPARLESTVGLLRGLAVTGGAGLVAAREHRVEAVLAAEALGDPELAARVVGAYDVPAVWTRTDDPAGAAQVVAAAERLLAALPDSASPAVRARLLATVAVESRGTASARGPQAAAQAEALARGLDDPALLAFALDGVWMQSCTRAGLAPVRDAVGAEVVALAARHGLVSYEVLGHLVRLQARSALGDLDGAGGHAAAAARLASAHGRPLVDVFLAWWDALRRSLDPSAPAGEVERAYAGAVARLDGSGMPGLAAGLPALARLALALREGRPAPADERAWGPYEPWALPLVLAGAGDGAAARRALERVPDPPPDLLLEAMWCLVARASAACGSRAAARRARAALTPAAGELAGAGSGLVSLGTVAEHLALLDRVLQD</sequence>
<dbReference type="InterPro" id="IPR011990">
    <property type="entry name" value="TPR-like_helical_dom_sf"/>
</dbReference>
<dbReference type="GO" id="GO:0003677">
    <property type="term" value="F:DNA binding"/>
    <property type="evidence" value="ECO:0007669"/>
    <property type="project" value="UniProtKB-UniRule"/>
</dbReference>
<dbReference type="InterPro" id="IPR036388">
    <property type="entry name" value="WH-like_DNA-bd_sf"/>
</dbReference>
<comment type="similarity">
    <text evidence="1">Belongs to the AfsR/DnrI/RedD regulatory family.</text>
</comment>
<proteinExistence type="inferred from homology"/>
<dbReference type="SUPFAM" id="SSF48452">
    <property type="entry name" value="TPR-like"/>
    <property type="match status" value="1"/>
</dbReference>
<evidence type="ECO:0000259" key="6">
    <source>
        <dbReference type="PROSITE" id="PS51755"/>
    </source>
</evidence>
<dbReference type="OrthoDB" id="134712at2"/>
<keyword evidence="8" id="KW-1185">Reference proteome</keyword>
<gene>
    <name evidence="7" type="ORF">D5H78_14105</name>
</gene>
<dbReference type="SUPFAM" id="SSF46894">
    <property type="entry name" value="C-terminal effector domain of the bipartite response regulators"/>
    <property type="match status" value="1"/>
</dbReference>
<feature type="domain" description="OmpR/PhoB-type" evidence="6">
    <location>
        <begin position="1"/>
        <end position="96"/>
    </location>
</feature>
<dbReference type="Gene3D" id="1.25.40.10">
    <property type="entry name" value="Tetratricopeptide repeat domain"/>
    <property type="match status" value="1"/>
</dbReference>
<dbReference type="Proteomes" id="UP000265614">
    <property type="component" value="Unassembled WGS sequence"/>
</dbReference>
<evidence type="ECO:0000256" key="2">
    <source>
        <dbReference type="ARBA" id="ARBA00023015"/>
    </source>
</evidence>
<dbReference type="PANTHER" id="PTHR35807:SF1">
    <property type="entry name" value="TRANSCRIPTIONAL REGULATOR REDD"/>
    <property type="match status" value="1"/>
</dbReference>
<keyword evidence="4" id="KW-0804">Transcription</keyword>
<evidence type="ECO:0000313" key="8">
    <source>
        <dbReference type="Proteomes" id="UP000265614"/>
    </source>
</evidence>
<dbReference type="PROSITE" id="PS51755">
    <property type="entry name" value="OMPR_PHOB"/>
    <property type="match status" value="1"/>
</dbReference>
<dbReference type="InterPro" id="IPR016032">
    <property type="entry name" value="Sig_transdc_resp-reg_C-effctor"/>
</dbReference>
<dbReference type="InterPro" id="IPR051677">
    <property type="entry name" value="AfsR-DnrI-RedD_regulator"/>
</dbReference>
<dbReference type="PANTHER" id="PTHR35807">
    <property type="entry name" value="TRANSCRIPTIONAL REGULATOR REDD-RELATED"/>
    <property type="match status" value="1"/>
</dbReference>
<keyword evidence="3 5" id="KW-0238">DNA-binding</keyword>
<keyword evidence="2" id="KW-0805">Transcription regulation</keyword>
<accession>A0A3A3YXC7</accession>
<organism evidence="7 8">
    <name type="scientific">Vallicoccus soli</name>
    <dbReference type="NCBI Taxonomy" id="2339232"/>
    <lineage>
        <taxon>Bacteria</taxon>
        <taxon>Bacillati</taxon>
        <taxon>Actinomycetota</taxon>
        <taxon>Actinomycetes</taxon>
        <taxon>Motilibacterales</taxon>
        <taxon>Vallicoccaceae</taxon>
        <taxon>Vallicoccus</taxon>
    </lineage>
</organism>
<evidence type="ECO:0000256" key="3">
    <source>
        <dbReference type="ARBA" id="ARBA00023125"/>
    </source>
</evidence>
<dbReference type="AlphaFoldDB" id="A0A3A3YXC7"/>